<dbReference type="InterPro" id="IPR025519">
    <property type="entry name" value="DUF4407"/>
</dbReference>
<keyword evidence="2" id="KW-0812">Transmembrane</keyword>
<accession>A0ABT8W709</accession>
<proteinExistence type="predicted"/>
<reference evidence="3" key="1">
    <citation type="submission" date="2023-07" db="EMBL/GenBank/DDBJ databases">
        <title>Two novel species in the genus Flavivirga.</title>
        <authorList>
            <person name="Kwon K."/>
        </authorList>
    </citation>
    <scope>NUCLEOTIDE SEQUENCE</scope>
    <source>
        <strain evidence="3">KCTC 52353</strain>
    </source>
</reference>
<feature type="coiled-coil region" evidence="1">
    <location>
        <begin position="255"/>
        <end position="318"/>
    </location>
</feature>
<keyword evidence="2" id="KW-0472">Membrane</keyword>
<protein>
    <submittedName>
        <fullName evidence="3">DUF4407 domain-containing protein</fullName>
    </submittedName>
</protein>
<keyword evidence="1" id="KW-0175">Coiled coil</keyword>
<feature type="transmembrane region" description="Helical" evidence="2">
    <location>
        <begin position="406"/>
        <end position="427"/>
    </location>
</feature>
<sequence>MKPIIKFLCICAGADTNLLRKYPSEIMRYTAMGITVLFTGLFAALSGGYAFYKIFHNSFLAILLGLIWGFMIFNLDRLIIMTIKKQDNFRKELIAASPRIILAIIISLVVAKPLEVKIFEDRIANVIADKEILQLNKIKSELDILLGKSENKTQTENTKSEIKTEESKLNANPKNQEFIDLKAEEKSNTKSLIKERKELLNFKEKKTTFWRSQPSFFDSISNQMIRPTKKNHLREGEWDKIVGTYGNITKSKKRIDNLKKDSLNINLKIKEIKEKFREKQKGIIEELKAQQERNKSDEQNIKNTYNELLKKYDSINKRAFSENFITQIEALAHLTKYRPNPVANINIVSVQENMIAGTVLQKREEPISTTKLEDSLRTHEKNQKAQSNLNPVSKLKDDYIEVNNSMFWMNIAIILLFVVIETSPIFVKLMSKKGEYDLEREANFSKNHSLIYSASNIDIKEDEDYEELILDLTKQSETFRGSLLQKLQDSWGYKIEERILEAEKEKDFIKLAKEILGFDLTTWIRKETSDEEEE</sequence>
<keyword evidence="2" id="KW-1133">Transmembrane helix</keyword>
<dbReference type="Proteomes" id="UP001176883">
    <property type="component" value="Unassembled WGS sequence"/>
</dbReference>
<comment type="caution">
    <text evidence="3">The sequence shown here is derived from an EMBL/GenBank/DDBJ whole genome shotgun (WGS) entry which is preliminary data.</text>
</comment>
<dbReference type="Pfam" id="PF14362">
    <property type="entry name" value="DUF4407"/>
    <property type="match status" value="1"/>
</dbReference>
<dbReference type="RefSeq" id="WP_303276562.1">
    <property type="nucleotide sequence ID" value="NZ_JAUOEK010000055.1"/>
</dbReference>
<keyword evidence="4" id="KW-1185">Reference proteome</keyword>
<evidence type="ECO:0000313" key="4">
    <source>
        <dbReference type="Proteomes" id="UP001176883"/>
    </source>
</evidence>
<feature type="transmembrane region" description="Helical" evidence="2">
    <location>
        <begin position="58"/>
        <end position="80"/>
    </location>
</feature>
<feature type="transmembrane region" description="Helical" evidence="2">
    <location>
        <begin position="92"/>
        <end position="111"/>
    </location>
</feature>
<organism evidence="3 4">
    <name type="scientific">Flavivirga aquimarina</name>
    <dbReference type="NCBI Taxonomy" id="2027862"/>
    <lineage>
        <taxon>Bacteria</taxon>
        <taxon>Pseudomonadati</taxon>
        <taxon>Bacteroidota</taxon>
        <taxon>Flavobacteriia</taxon>
        <taxon>Flavobacteriales</taxon>
        <taxon>Flavobacteriaceae</taxon>
        <taxon>Flavivirga</taxon>
    </lineage>
</organism>
<evidence type="ECO:0000256" key="1">
    <source>
        <dbReference type="SAM" id="Coils"/>
    </source>
</evidence>
<name>A0ABT8W709_9FLAO</name>
<feature type="transmembrane region" description="Helical" evidence="2">
    <location>
        <begin position="29"/>
        <end position="52"/>
    </location>
</feature>
<gene>
    <name evidence="3" type="ORF">Q4Q35_03590</name>
</gene>
<evidence type="ECO:0000256" key="2">
    <source>
        <dbReference type="SAM" id="Phobius"/>
    </source>
</evidence>
<dbReference type="EMBL" id="JAUOEK010000055">
    <property type="protein sequence ID" value="MDO5968880.1"/>
    <property type="molecule type" value="Genomic_DNA"/>
</dbReference>
<evidence type="ECO:0000313" key="3">
    <source>
        <dbReference type="EMBL" id="MDO5968880.1"/>
    </source>
</evidence>